<dbReference type="NCBIfam" id="TIGR00026">
    <property type="entry name" value="hi_GC_TIGR00026"/>
    <property type="match status" value="1"/>
</dbReference>
<evidence type="ECO:0000313" key="4">
    <source>
        <dbReference type="Proteomes" id="UP001500630"/>
    </source>
</evidence>
<dbReference type="InterPro" id="IPR012349">
    <property type="entry name" value="Split_barrel_FMN-bd"/>
</dbReference>
<protein>
    <submittedName>
        <fullName evidence="3">Nitroreductase family deazaflavin-dependent oxidoreductase</fullName>
    </submittedName>
</protein>
<dbReference type="InterPro" id="IPR004378">
    <property type="entry name" value="F420H2_quin_Rdtase"/>
</dbReference>
<dbReference type="EMBL" id="BAABDQ010000044">
    <property type="protein sequence ID" value="GAA3608351.1"/>
    <property type="molecule type" value="Genomic_DNA"/>
</dbReference>
<evidence type="ECO:0000256" key="2">
    <source>
        <dbReference type="ARBA" id="ARBA00049106"/>
    </source>
</evidence>
<proteinExistence type="inferred from homology"/>
<organism evidence="3 4">
    <name type="scientific">Nonomuraea rosea</name>
    <dbReference type="NCBI Taxonomy" id="638574"/>
    <lineage>
        <taxon>Bacteria</taxon>
        <taxon>Bacillati</taxon>
        <taxon>Actinomycetota</taxon>
        <taxon>Actinomycetes</taxon>
        <taxon>Streptosporangiales</taxon>
        <taxon>Streptosporangiaceae</taxon>
        <taxon>Nonomuraea</taxon>
    </lineage>
</organism>
<reference evidence="4" key="1">
    <citation type="journal article" date="2019" name="Int. J. Syst. Evol. Microbiol.">
        <title>The Global Catalogue of Microorganisms (GCM) 10K type strain sequencing project: providing services to taxonomists for standard genome sequencing and annotation.</title>
        <authorList>
            <consortium name="The Broad Institute Genomics Platform"/>
            <consortium name="The Broad Institute Genome Sequencing Center for Infectious Disease"/>
            <person name="Wu L."/>
            <person name="Ma J."/>
        </authorList>
    </citation>
    <scope>NUCLEOTIDE SEQUENCE [LARGE SCALE GENOMIC DNA]</scope>
    <source>
        <strain evidence="4">JCM 17326</strain>
    </source>
</reference>
<keyword evidence="4" id="KW-1185">Reference proteome</keyword>
<dbReference type="Gene3D" id="2.30.110.10">
    <property type="entry name" value="Electron Transport, Fmn-binding Protein, Chain A"/>
    <property type="match status" value="1"/>
</dbReference>
<comment type="caution">
    <text evidence="3">The sequence shown here is derived from an EMBL/GenBank/DDBJ whole genome shotgun (WGS) entry which is preliminary data.</text>
</comment>
<dbReference type="PANTHER" id="PTHR39428">
    <property type="entry name" value="F420H(2)-DEPENDENT QUINONE REDUCTASE RV1261C"/>
    <property type="match status" value="1"/>
</dbReference>
<comment type="similarity">
    <text evidence="1">Belongs to the F420H(2)-dependent quinone reductase family.</text>
</comment>
<gene>
    <name evidence="3" type="ORF">GCM10022419_111590</name>
</gene>
<dbReference type="RefSeq" id="WP_345575182.1">
    <property type="nucleotide sequence ID" value="NZ_BAABDQ010000044.1"/>
</dbReference>
<sequence length="153" mass="16887">MSQEPIDSPTGWVARHVKSYAESGGARGHLFHGAPTLLITTIGRRSGLPRRTALIYGRDGDRYLVVASNGGAADHPLWFHNLLAQPQVKVQIGAEVLDAVACPAAEGERLRLWETMTGIWPRYIGYQREASRQIPIVIIEVISRARRAGTQHE</sequence>
<name>A0ABP6ZFT8_9ACTN</name>
<dbReference type="Pfam" id="PF04075">
    <property type="entry name" value="F420H2_quin_red"/>
    <property type="match status" value="1"/>
</dbReference>
<accession>A0ABP6ZFT8</accession>
<dbReference type="Proteomes" id="UP001500630">
    <property type="component" value="Unassembled WGS sequence"/>
</dbReference>
<comment type="catalytic activity">
    <reaction evidence="2">
        <text>oxidized coenzyme F420-(gamma-L-Glu)(n) + a quinol + H(+) = reduced coenzyme F420-(gamma-L-Glu)(n) + a quinone</text>
        <dbReference type="Rhea" id="RHEA:39663"/>
        <dbReference type="Rhea" id="RHEA-COMP:12939"/>
        <dbReference type="Rhea" id="RHEA-COMP:14378"/>
        <dbReference type="ChEBI" id="CHEBI:15378"/>
        <dbReference type="ChEBI" id="CHEBI:24646"/>
        <dbReference type="ChEBI" id="CHEBI:132124"/>
        <dbReference type="ChEBI" id="CHEBI:133980"/>
        <dbReference type="ChEBI" id="CHEBI:139511"/>
    </reaction>
</comment>
<evidence type="ECO:0000313" key="3">
    <source>
        <dbReference type="EMBL" id="GAA3608351.1"/>
    </source>
</evidence>
<dbReference type="PANTHER" id="PTHR39428:SF1">
    <property type="entry name" value="F420H(2)-DEPENDENT QUINONE REDUCTASE RV1261C"/>
    <property type="match status" value="1"/>
</dbReference>
<evidence type="ECO:0000256" key="1">
    <source>
        <dbReference type="ARBA" id="ARBA00008710"/>
    </source>
</evidence>